<dbReference type="NCBIfam" id="TIGR04294">
    <property type="entry name" value="pre_pil_HX9DG"/>
    <property type="match status" value="1"/>
</dbReference>
<evidence type="ECO:0000256" key="1">
    <source>
        <dbReference type="SAM" id="MobiDB-lite"/>
    </source>
</evidence>
<evidence type="ECO:0000313" key="3">
    <source>
        <dbReference type="EMBL" id="MCM2371538.1"/>
    </source>
</evidence>
<comment type="caution">
    <text evidence="3">The sequence shown here is derived from an EMBL/GenBank/DDBJ whole genome shotgun (WGS) entry which is preliminary data.</text>
</comment>
<organism evidence="3 4">
    <name type="scientific">Aporhodopirellula aestuarii</name>
    <dbReference type="NCBI Taxonomy" id="2950107"/>
    <lineage>
        <taxon>Bacteria</taxon>
        <taxon>Pseudomonadati</taxon>
        <taxon>Planctomycetota</taxon>
        <taxon>Planctomycetia</taxon>
        <taxon>Pirellulales</taxon>
        <taxon>Pirellulaceae</taxon>
        <taxon>Aporhodopirellula</taxon>
    </lineage>
</organism>
<protein>
    <submittedName>
        <fullName evidence="3">DUF1559 domain-containing protein</fullName>
    </submittedName>
</protein>
<gene>
    <name evidence="3" type="ORF">NB063_13075</name>
</gene>
<dbReference type="Proteomes" id="UP001202961">
    <property type="component" value="Unassembled WGS sequence"/>
</dbReference>
<sequence>MTRKSHRTSTAFTLVELLVVIAIIGVLVGLLLPAVQAAREAARRCSCSNNLAQLGLATHNFEFSREHLPAGSINPTGPILSEPVGQHVGYLVQLCPYIEQQAIANQFDIALGTYDPANAPARAQTISTYLCPSFPYGQNNDFSSGLTNYAGCHHHTEAPIDADNTGLLFLNSRVRYGDISDGSSHTILIGEMTPEQSSLGWASGTRASLRNTGSFGGKSMSPNTTDQENLGDGFDITGDGDLGESNEADKKYVGGFGSKHAGGAQFCFADGSIRFLTHSIDPVLYQNLGHRADGAMMGIEY</sequence>
<dbReference type="Pfam" id="PF07963">
    <property type="entry name" value="N_methyl"/>
    <property type="match status" value="1"/>
</dbReference>
<reference evidence="3 4" key="1">
    <citation type="journal article" date="2022" name="Syst. Appl. Microbiol.">
        <title>Rhodopirellula aestuarii sp. nov., a novel member of the genus Rhodopirellula isolated from brackish sediments collected in the Tagus River estuary, Portugal.</title>
        <authorList>
            <person name="Vitorino I.R."/>
            <person name="Klimek D."/>
            <person name="Calusinska M."/>
            <person name="Lobo-da-Cunha A."/>
            <person name="Vasconcelos V."/>
            <person name="Lage O.M."/>
        </authorList>
    </citation>
    <scope>NUCLEOTIDE SEQUENCE [LARGE SCALE GENOMIC DNA]</scope>
    <source>
        <strain evidence="3 4">ICT_H3.1</strain>
    </source>
</reference>
<name>A0ABT0U3U6_9BACT</name>
<dbReference type="InterPro" id="IPR011453">
    <property type="entry name" value="DUF1559"/>
</dbReference>
<accession>A0ABT0U3U6</accession>
<dbReference type="SUPFAM" id="SSF54523">
    <property type="entry name" value="Pili subunits"/>
    <property type="match status" value="1"/>
</dbReference>
<dbReference type="RefSeq" id="WP_250929176.1">
    <property type="nucleotide sequence ID" value="NZ_JAMQBK010000032.1"/>
</dbReference>
<feature type="region of interest" description="Disordered" evidence="1">
    <location>
        <begin position="213"/>
        <end position="237"/>
    </location>
</feature>
<dbReference type="InterPro" id="IPR012902">
    <property type="entry name" value="N_methyl_site"/>
</dbReference>
<dbReference type="PANTHER" id="PTHR30093:SF2">
    <property type="entry name" value="TYPE II SECRETION SYSTEM PROTEIN H"/>
    <property type="match status" value="1"/>
</dbReference>
<dbReference type="EMBL" id="JAMQBK010000032">
    <property type="protein sequence ID" value="MCM2371538.1"/>
    <property type="molecule type" value="Genomic_DNA"/>
</dbReference>
<dbReference type="Pfam" id="PF07596">
    <property type="entry name" value="SBP_bac_10"/>
    <property type="match status" value="1"/>
</dbReference>
<dbReference type="NCBIfam" id="TIGR02532">
    <property type="entry name" value="IV_pilin_GFxxxE"/>
    <property type="match status" value="1"/>
</dbReference>
<dbReference type="InterPro" id="IPR027558">
    <property type="entry name" value="Pre_pil_HX9DG_C"/>
</dbReference>
<feature type="domain" description="DUF1559" evidence="2">
    <location>
        <begin position="36"/>
        <end position="282"/>
    </location>
</feature>
<dbReference type="Gene3D" id="3.30.700.10">
    <property type="entry name" value="Glycoprotein, Type 4 Pilin"/>
    <property type="match status" value="1"/>
</dbReference>
<proteinExistence type="predicted"/>
<dbReference type="InterPro" id="IPR045584">
    <property type="entry name" value="Pilin-like"/>
</dbReference>
<evidence type="ECO:0000259" key="2">
    <source>
        <dbReference type="Pfam" id="PF07596"/>
    </source>
</evidence>
<evidence type="ECO:0000313" key="4">
    <source>
        <dbReference type="Proteomes" id="UP001202961"/>
    </source>
</evidence>
<keyword evidence="4" id="KW-1185">Reference proteome</keyword>
<dbReference type="PANTHER" id="PTHR30093">
    <property type="entry name" value="GENERAL SECRETION PATHWAY PROTEIN G"/>
    <property type="match status" value="1"/>
</dbReference>